<dbReference type="GO" id="GO:0016746">
    <property type="term" value="F:acyltransferase activity"/>
    <property type="evidence" value="ECO:0007669"/>
    <property type="project" value="UniProtKB-KW"/>
</dbReference>
<accession>A0AA86PPV8</accession>
<gene>
    <name evidence="8" type="ORF">HINF_LOCUS22492</name>
    <name evidence="7" type="ORF">HINF_LOCUS26950</name>
</gene>
<keyword evidence="6 7" id="KW-0012">Acyltransferase</keyword>
<keyword evidence="4" id="KW-0443">Lipid metabolism</keyword>
<dbReference type="EMBL" id="CAXDID020000063">
    <property type="protein sequence ID" value="CAL6011114.1"/>
    <property type="molecule type" value="Genomic_DNA"/>
</dbReference>
<keyword evidence="9" id="KW-1185">Reference proteome</keyword>
<dbReference type="PANTHER" id="PTHR23063:SF52">
    <property type="entry name" value="LYSOPHOSPHATIDYLCHOLINE ACYLTRANSFERASE"/>
    <property type="match status" value="1"/>
</dbReference>
<evidence type="ECO:0000313" key="7">
    <source>
        <dbReference type="EMBL" id="CAI9939305.1"/>
    </source>
</evidence>
<protein>
    <submittedName>
        <fullName evidence="7">Lyso-PAF acetyltransferase / Lysophosphatidylcholine acyltransferase</fullName>
    </submittedName>
    <submittedName>
        <fullName evidence="8">Lyso-PAF_acetyltransferase / Lysophosphatidylcholine acyltransferase</fullName>
    </submittedName>
</protein>
<evidence type="ECO:0000256" key="2">
    <source>
        <dbReference type="ARBA" id="ARBA00022692"/>
    </source>
</evidence>
<dbReference type="Proteomes" id="UP001642409">
    <property type="component" value="Unassembled WGS sequence"/>
</dbReference>
<sequence>MLDILIGAGHGMNSCISIASVGDTVFGNTCTLKVSRSVYSQADHGHEKLRSRLENPGYPPLAVFAGGTPTNPNILPRFRTGIFYYKPSIQIVTIKYFTYSNIYQTNMSWVKHVFNILTCPFVIAKIKYHPEIQSAKPLEQPQDFANRVGKLIAEKIKGEYTKYNFKDCLWFNGHDEYISQLSDEFKRDHHWRGNNIEWQEMCKLHNLDPQYSWPKDMFPELK</sequence>
<reference evidence="7" key="1">
    <citation type="submission" date="2023-06" db="EMBL/GenBank/DDBJ databases">
        <authorList>
            <person name="Kurt Z."/>
        </authorList>
    </citation>
    <scope>NUCLEOTIDE SEQUENCE</scope>
</reference>
<comment type="caution">
    <text evidence="7">The sequence shown here is derived from an EMBL/GenBank/DDBJ whole genome shotgun (WGS) entry which is preliminary data.</text>
</comment>
<organism evidence="7">
    <name type="scientific">Hexamita inflata</name>
    <dbReference type="NCBI Taxonomy" id="28002"/>
    <lineage>
        <taxon>Eukaryota</taxon>
        <taxon>Metamonada</taxon>
        <taxon>Diplomonadida</taxon>
        <taxon>Hexamitidae</taxon>
        <taxon>Hexamitinae</taxon>
        <taxon>Hexamita</taxon>
    </lineage>
</organism>
<evidence type="ECO:0000256" key="6">
    <source>
        <dbReference type="ARBA" id="ARBA00023315"/>
    </source>
</evidence>
<evidence type="ECO:0000313" key="9">
    <source>
        <dbReference type="Proteomes" id="UP001642409"/>
    </source>
</evidence>
<name>A0AA86PPV8_9EUKA</name>
<dbReference type="AlphaFoldDB" id="A0AA86PPV8"/>
<evidence type="ECO:0000313" key="8">
    <source>
        <dbReference type="EMBL" id="CAL6011114.1"/>
    </source>
</evidence>
<keyword evidence="3" id="KW-1133">Transmembrane helix</keyword>
<evidence type="ECO:0000256" key="3">
    <source>
        <dbReference type="ARBA" id="ARBA00022989"/>
    </source>
</evidence>
<evidence type="ECO:0000256" key="5">
    <source>
        <dbReference type="ARBA" id="ARBA00023136"/>
    </source>
</evidence>
<dbReference type="EMBL" id="CATOUU010000664">
    <property type="protein sequence ID" value="CAI9939305.1"/>
    <property type="molecule type" value="Genomic_DNA"/>
</dbReference>
<reference evidence="8 9" key="2">
    <citation type="submission" date="2024-07" db="EMBL/GenBank/DDBJ databases">
        <authorList>
            <person name="Akdeniz Z."/>
        </authorList>
    </citation>
    <scope>NUCLEOTIDE SEQUENCE [LARGE SCALE GENOMIC DNA]</scope>
</reference>
<keyword evidence="2" id="KW-0812">Transmembrane</keyword>
<dbReference type="PANTHER" id="PTHR23063">
    <property type="entry name" value="PHOSPHOLIPID ACYLTRANSFERASE"/>
    <property type="match status" value="1"/>
</dbReference>
<keyword evidence="5" id="KW-0472">Membrane</keyword>
<dbReference type="GO" id="GO:0006629">
    <property type="term" value="P:lipid metabolic process"/>
    <property type="evidence" value="ECO:0007669"/>
    <property type="project" value="UniProtKB-KW"/>
</dbReference>
<evidence type="ECO:0000256" key="1">
    <source>
        <dbReference type="ARBA" id="ARBA00022679"/>
    </source>
</evidence>
<evidence type="ECO:0000256" key="4">
    <source>
        <dbReference type="ARBA" id="ARBA00023098"/>
    </source>
</evidence>
<keyword evidence="1" id="KW-0808">Transferase</keyword>
<proteinExistence type="predicted"/>